<evidence type="ECO:0000259" key="9">
    <source>
        <dbReference type="Pfam" id="PF00082"/>
    </source>
</evidence>
<sequence length="804" mass="85815">MLKKMFNDGLSLGFLLLSLVFTSVFAENGNDFYIVFLRDQTTNERQTLVETHLNILSSLKGSEDAAAEALAYSYTKSFNAFAAKLSEDEATKLSSMDKVASVFRNRYRELHTTRSWDFLRLTQNSKRNLQVESDIIVGMIDTGISPDSKSFNDDGFGPPPKKWKGSCPKAANFSGCNNKLIGAKYYKIDKQPDPSDILSPVDVVGHGTHTSSTAAGSVVKQASLFGIGEGTARGAVPAARVAAYKVCWASGACADMDLLAAFDDAIHDGVDVISLSIGGFTGPYNEDVISIGAFRASSKGILTVASAGNSGPDQGSVTNHAPWILTVAANGIDRQFRSRVVLGDGATLSGIGINPIEPKQDFYPLASGADVASDSDNKESARSCYEDSMDPKKVKGKFIYCYEGTSRADSIIKGLGGIGAIIEGDIFSDTGFVYMAPTTVVNSSVGKTIEDYINSTKKPSAVVHKTEEFKIRAPVVASFSSRGPNPGSQHLLKPDITAPGIDILAAYTPLKTITGKEGDKLHSKFIVLSGTSMSCPHVSGAAAYVKSFHPDWSPAAIKSALLTTARPMSSRVEKDAEFAYGTGQVYPTRAINPGLIYDMDDMSYIQFLCNENYSGSAIGTLTGRGTVDCSKLVPASPEDALNYPTMQLALKTDQEPTVAVFQRTVTNVGPPSSVYNATILAPKGVVITVKPTKLSFSGALQKKSFKVVVTAKPMSNRRAIASGFLTWESANIRVRSPIVVFNPFATEDGNSGSGAAAYVKSFHPDWSPAAIKSALLTTARPMSSRVDKDAEFAYGTGQVYPTRV</sequence>
<name>A0A5A7P0U6_STRAF</name>
<dbReference type="Gene3D" id="2.60.40.2310">
    <property type="match status" value="1"/>
</dbReference>
<dbReference type="InterPro" id="IPR036852">
    <property type="entry name" value="Peptidase_S8/S53_dom_sf"/>
</dbReference>
<dbReference type="FunFam" id="3.40.50.200:FF:000006">
    <property type="entry name" value="Subtilisin-like protease SBT1.5"/>
    <property type="match status" value="1"/>
</dbReference>
<dbReference type="CDD" id="cd04852">
    <property type="entry name" value="Peptidases_S8_3"/>
    <property type="match status" value="1"/>
</dbReference>
<comment type="similarity">
    <text evidence="1 7">Belongs to the peptidase S8 family.</text>
</comment>
<feature type="domain" description="Peptidase S8/S53" evidence="9">
    <location>
        <begin position="133"/>
        <end position="583"/>
    </location>
</feature>
<protein>
    <submittedName>
        <fullName evidence="12">Subtilase family protein</fullName>
    </submittedName>
</protein>
<evidence type="ECO:0000256" key="2">
    <source>
        <dbReference type="ARBA" id="ARBA00022670"/>
    </source>
</evidence>
<dbReference type="CDD" id="cd02120">
    <property type="entry name" value="PA_subtilisin_like"/>
    <property type="match status" value="1"/>
</dbReference>
<accession>A0A5A7P0U6</accession>
<evidence type="ECO:0000256" key="1">
    <source>
        <dbReference type="ARBA" id="ARBA00011073"/>
    </source>
</evidence>
<evidence type="ECO:0000256" key="8">
    <source>
        <dbReference type="SAM" id="SignalP"/>
    </source>
</evidence>
<feature type="chain" id="PRO_5022712568" evidence="8">
    <location>
        <begin position="27"/>
        <end position="804"/>
    </location>
</feature>
<dbReference type="Gene3D" id="3.50.30.30">
    <property type="match status" value="1"/>
</dbReference>
<dbReference type="Proteomes" id="UP000325081">
    <property type="component" value="Unassembled WGS sequence"/>
</dbReference>
<keyword evidence="2 7" id="KW-0645">Protease</keyword>
<dbReference type="SUPFAM" id="SSF52743">
    <property type="entry name" value="Subtilisin-like"/>
    <property type="match status" value="2"/>
</dbReference>
<dbReference type="InterPro" id="IPR041469">
    <property type="entry name" value="Subtilisin-like_FN3"/>
</dbReference>
<feature type="active site" description="Charge relay system" evidence="6 7">
    <location>
        <position position="141"/>
    </location>
</feature>
<comment type="caution">
    <text evidence="12">The sequence shown here is derived from an EMBL/GenBank/DDBJ whole genome shotgun (WGS) entry which is preliminary data.</text>
</comment>
<evidence type="ECO:0000256" key="5">
    <source>
        <dbReference type="ARBA" id="ARBA00022825"/>
    </source>
</evidence>
<keyword evidence="3 8" id="KW-0732">Signal</keyword>
<dbReference type="FunFam" id="3.30.70.80:FF:000002">
    <property type="entry name" value="Subtilisin-like protease SBT5.3"/>
    <property type="match status" value="1"/>
</dbReference>
<evidence type="ECO:0000256" key="7">
    <source>
        <dbReference type="PROSITE-ProRule" id="PRU01240"/>
    </source>
</evidence>
<proteinExistence type="inferred from homology"/>
<keyword evidence="13" id="KW-1185">Reference proteome</keyword>
<dbReference type="PROSITE" id="PS51892">
    <property type="entry name" value="SUBTILASE"/>
    <property type="match status" value="1"/>
</dbReference>
<dbReference type="AlphaFoldDB" id="A0A5A7P0U6"/>
<dbReference type="Gene3D" id="3.30.70.80">
    <property type="entry name" value="Peptidase S8 propeptide/proteinase inhibitor I9"/>
    <property type="match status" value="1"/>
</dbReference>
<dbReference type="Pfam" id="PF00082">
    <property type="entry name" value="Peptidase_S8"/>
    <property type="match status" value="1"/>
</dbReference>
<dbReference type="InterPro" id="IPR010259">
    <property type="entry name" value="S8pro/Inhibitor_I9"/>
</dbReference>
<gene>
    <name evidence="12" type="ORF">STAS_02068</name>
</gene>
<dbReference type="PRINTS" id="PR00723">
    <property type="entry name" value="SUBTILISIN"/>
</dbReference>
<dbReference type="GO" id="GO:0004252">
    <property type="term" value="F:serine-type endopeptidase activity"/>
    <property type="evidence" value="ECO:0007669"/>
    <property type="project" value="UniProtKB-UniRule"/>
</dbReference>
<dbReference type="InterPro" id="IPR023828">
    <property type="entry name" value="Peptidase_S8_Ser-AS"/>
</dbReference>
<feature type="active site" description="Charge relay system" evidence="6 7">
    <location>
        <position position="532"/>
    </location>
</feature>
<evidence type="ECO:0000256" key="3">
    <source>
        <dbReference type="ARBA" id="ARBA00022729"/>
    </source>
</evidence>
<dbReference type="Gene3D" id="3.40.50.200">
    <property type="entry name" value="Peptidase S8/S53 domain"/>
    <property type="match status" value="2"/>
</dbReference>
<reference evidence="13" key="1">
    <citation type="journal article" date="2019" name="Curr. Biol.">
        <title>Genome Sequence of Striga asiatica Provides Insight into the Evolution of Plant Parasitism.</title>
        <authorList>
            <person name="Yoshida S."/>
            <person name="Kim S."/>
            <person name="Wafula E.K."/>
            <person name="Tanskanen J."/>
            <person name="Kim Y.M."/>
            <person name="Honaas L."/>
            <person name="Yang Z."/>
            <person name="Spallek T."/>
            <person name="Conn C.E."/>
            <person name="Ichihashi Y."/>
            <person name="Cheong K."/>
            <person name="Cui S."/>
            <person name="Der J.P."/>
            <person name="Gundlach H."/>
            <person name="Jiao Y."/>
            <person name="Hori C."/>
            <person name="Ishida J.K."/>
            <person name="Kasahara H."/>
            <person name="Kiba T."/>
            <person name="Kim M.S."/>
            <person name="Koo N."/>
            <person name="Laohavisit A."/>
            <person name="Lee Y.H."/>
            <person name="Lumba S."/>
            <person name="McCourt P."/>
            <person name="Mortimer J.C."/>
            <person name="Mutuku J.M."/>
            <person name="Nomura T."/>
            <person name="Sasaki-Sekimoto Y."/>
            <person name="Seto Y."/>
            <person name="Wang Y."/>
            <person name="Wakatake T."/>
            <person name="Sakakibara H."/>
            <person name="Demura T."/>
            <person name="Yamaguchi S."/>
            <person name="Yoneyama K."/>
            <person name="Manabe R.I."/>
            <person name="Nelson D.C."/>
            <person name="Schulman A.H."/>
            <person name="Timko M.P."/>
            <person name="dePamphilis C.W."/>
            <person name="Choi D."/>
            <person name="Shirasu K."/>
        </authorList>
    </citation>
    <scope>NUCLEOTIDE SEQUENCE [LARGE SCALE GENOMIC DNA]</scope>
    <source>
        <strain evidence="13">cv. UVA1</strain>
    </source>
</reference>
<feature type="active site" description="Charge relay system" evidence="6 7">
    <location>
        <position position="206"/>
    </location>
</feature>
<dbReference type="InterPro" id="IPR015500">
    <property type="entry name" value="Peptidase_S8_subtilisin-rel"/>
</dbReference>
<dbReference type="EMBL" id="BKCP01001113">
    <property type="protein sequence ID" value="GER26415.1"/>
    <property type="molecule type" value="Genomic_DNA"/>
</dbReference>
<feature type="signal peptide" evidence="8">
    <location>
        <begin position="1"/>
        <end position="26"/>
    </location>
</feature>
<feature type="domain" description="Subtilisin-like protease fibronectin type-III" evidence="11">
    <location>
        <begin position="641"/>
        <end position="740"/>
    </location>
</feature>
<evidence type="ECO:0000259" key="11">
    <source>
        <dbReference type="Pfam" id="PF17766"/>
    </source>
</evidence>
<feature type="domain" description="Inhibitor I9" evidence="10">
    <location>
        <begin position="33"/>
        <end position="111"/>
    </location>
</feature>
<dbReference type="InterPro" id="IPR045051">
    <property type="entry name" value="SBT"/>
</dbReference>
<organism evidence="12 13">
    <name type="scientific">Striga asiatica</name>
    <name type="common">Asiatic witchweed</name>
    <name type="synonym">Buchnera asiatica</name>
    <dbReference type="NCBI Taxonomy" id="4170"/>
    <lineage>
        <taxon>Eukaryota</taxon>
        <taxon>Viridiplantae</taxon>
        <taxon>Streptophyta</taxon>
        <taxon>Embryophyta</taxon>
        <taxon>Tracheophyta</taxon>
        <taxon>Spermatophyta</taxon>
        <taxon>Magnoliopsida</taxon>
        <taxon>eudicotyledons</taxon>
        <taxon>Gunneridae</taxon>
        <taxon>Pentapetalae</taxon>
        <taxon>asterids</taxon>
        <taxon>lamiids</taxon>
        <taxon>Lamiales</taxon>
        <taxon>Orobanchaceae</taxon>
        <taxon>Buchnereae</taxon>
        <taxon>Striga</taxon>
    </lineage>
</organism>
<evidence type="ECO:0000256" key="6">
    <source>
        <dbReference type="PIRSR" id="PIRSR615500-1"/>
    </source>
</evidence>
<keyword evidence="5 7" id="KW-0720">Serine protease</keyword>
<dbReference type="InterPro" id="IPR000209">
    <property type="entry name" value="Peptidase_S8/S53_dom"/>
</dbReference>
<dbReference type="PROSITE" id="PS00138">
    <property type="entry name" value="SUBTILASE_SER"/>
    <property type="match status" value="1"/>
</dbReference>
<dbReference type="Pfam" id="PF17766">
    <property type="entry name" value="fn3_6"/>
    <property type="match status" value="1"/>
</dbReference>
<dbReference type="OrthoDB" id="206201at2759"/>
<dbReference type="PANTHER" id="PTHR10795">
    <property type="entry name" value="PROPROTEIN CONVERTASE SUBTILISIN/KEXIN"/>
    <property type="match status" value="1"/>
</dbReference>
<evidence type="ECO:0000313" key="13">
    <source>
        <dbReference type="Proteomes" id="UP000325081"/>
    </source>
</evidence>
<evidence type="ECO:0000256" key="4">
    <source>
        <dbReference type="ARBA" id="ARBA00022801"/>
    </source>
</evidence>
<keyword evidence="4 7" id="KW-0378">Hydrolase</keyword>
<dbReference type="InterPro" id="IPR034197">
    <property type="entry name" value="Peptidases_S8_3"/>
</dbReference>
<evidence type="ECO:0000313" key="12">
    <source>
        <dbReference type="EMBL" id="GER26415.1"/>
    </source>
</evidence>
<dbReference type="Pfam" id="PF05922">
    <property type="entry name" value="Inhibitor_I9"/>
    <property type="match status" value="1"/>
</dbReference>
<dbReference type="GO" id="GO:0006508">
    <property type="term" value="P:proteolysis"/>
    <property type="evidence" value="ECO:0007669"/>
    <property type="project" value="UniProtKB-KW"/>
</dbReference>
<evidence type="ECO:0000259" key="10">
    <source>
        <dbReference type="Pfam" id="PF05922"/>
    </source>
</evidence>
<dbReference type="InterPro" id="IPR037045">
    <property type="entry name" value="S8pro/Inhibitor_I9_sf"/>
</dbReference>